<sequence>MPPTPPNTPSVKSVKAGTDTAHLFPLEEQPCCLSTAPHCQSAKQEAQTERKEGLGQVLSRGRLAGQRSAGLDALLSAPRNAYPGSALSALLTGAPRLTPPDDRRTPANEEMLKFGRRMQKRQEALQHTQDGAKAKAKAQAPVKRTAAVKSAPAAASVSAQAELGADMQLQQLGFALPQPVLEALQRLKAQGRGLTAGQKAKLQGQQKRSFEAAELLFAQLQPGRLPPLVYAGVHLLRLYWQQSLGKSLEAKLKQEGHAESWLITQLGFLCALLLLPRQQGFMEMTGRLQHQCALSTLRTPAFCLELLDELYAKRSLLLQALQHTDFYHSFSSFGAQLQRCSEACLQCADQGLELERLQELCWSFKFKAVHELLQSRAPAGASPGAFEALLASPLKLDPTLPWDLFEPCVIAAGGAALGLRRRQYTSLQLMQLLLVPLIWELTRSLQRLPPPLGCKDALLLETAAALRRSAFIYLEQRGSQGTLIRLRDLNCSCDLLPAIMRCLHLNPPSEILSLKDFKARFNFESLKLPGKKGS</sequence>
<dbReference type="EMBL" id="JADINH010000145">
    <property type="protein sequence ID" value="MBO8416094.1"/>
    <property type="molecule type" value="Genomic_DNA"/>
</dbReference>
<evidence type="ECO:0000313" key="1">
    <source>
        <dbReference type="EMBL" id="MBO8416094.1"/>
    </source>
</evidence>
<dbReference type="Proteomes" id="UP000823631">
    <property type="component" value="Unassembled WGS sequence"/>
</dbReference>
<name>A0A9D9GTL7_9GAMM</name>
<evidence type="ECO:0000313" key="2">
    <source>
        <dbReference type="Proteomes" id="UP000823631"/>
    </source>
</evidence>
<accession>A0A9D9GTL7</accession>
<organism evidence="1 2">
    <name type="scientific">Candidatus Avisuccinivibrio stercorigallinarum</name>
    <dbReference type="NCBI Taxonomy" id="2840704"/>
    <lineage>
        <taxon>Bacteria</taxon>
        <taxon>Pseudomonadati</taxon>
        <taxon>Pseudomonadota</taxon>
        <taxon>Gammaproteobacteria</taxon>
        <taxon>Aeromonadales</taxon>
        <taxon>Succinivibrionaceae</taxon>
        <taxon>Succinivibrionaceae incertae sedis</taxon>
        <taxon>Candidatus Avisuccinivibrio</taxon>
    </lineage>
</organism>
<proteinExistence type="predicted"/>
<gene>
    <name evidence="1" type="ORF">IAB19_06925</name>
</gene>
<reference evidence="1" key="1">
    <citation type="submission" date="2020-10" db="EMBL/GenBank/DDBJ databases">
        <authorList>
            <person name="Gilroy R."/>
        </authorList>
    </citation>
    <scope>NUCLEOTIDE SEQUENCE</scope>
    <source>
        <strain evidence="1">17213</strain>
    </source>
</reference>
<reference evidence="1" key="2">
    <citation type="journal article" date="2021" name="PeerJ">
        <title>Extensive microbial diversity within the chicken gut microbiome revealed by metagenomics and culture.</title>
        <authorList>
            <person name="Gilroy R."/>
            <person name="Ravi A."/>
            <person name="Getino M."/>
            <person name="Pursley I."/>
            <person name="Horton D.L."/>
            <person name="Alikhan N.F."/>
            <person name="Baker D."/>
            <person name="Gharbi K."/>
            <person name="Hall N."/>
            <person name="Watson M."/>
            <person name="Adriaenssens E.M."/>
            <person name="Foster-Nyarko E."/>
            <person name="Jarju S."/>
            <person name="Secka A."/>
            <person name="Antonio M."/>
            <person name="Oren A."/>
            <person name="Chaudhuri R.R."/>
            <person name="La Ragione R."/>
            <person name="Hildebrand F."/>
            <person name="Pallen M.J."/>
        </authorList>
    </citation>
    <scope>NUCLEOTIDE SEQUENCE</scope>
    <source>
        <strain evidence="1">17213</strain>
    </source>
</reference>
<dbReference type="AlphaFoldDB" id="A0A9D9GTL7"/>
<protein>
    <submittedName>
        <fullName evidence="1">Uncharacterized protein</fullName>
    </submittedName>
</protein>
<comment type="caution">
    <text evidence="1">The sequence shown here is derived from an EMBL/GenBank/DDBJ whole genome shotgun (WGS) entry which is preliminary data.</text>
</comment>